<reference evidence="3" key="3">
    <citation type="submission" date="2022-06" db="UniProtKB">
        <authorList>
            <consortium name="EnsemblMetazoa"/>
        </authorList>
    </citation>
    <scope>IDENTIFICATION</scope>
</reference>
<reference evidence="2" key="2">
    <citation type="submission" date="2020-01" db="EMBL/GenBank/DDBJ databases">
        <authorList>
            <person name="Korhonen P.K.K."/>
            <person name="Guangxu M.G."/>
            <person name="Wang T.W."/>
            <person name="Stroehlein A.J.S."/>
            <person name="Young N.D."/>
            <person name="Ang C.-S.A."/>
            <person name="Fernando D.W.F."/>
            <person name="Lu H.L."/>
            <person name="Taylor S.T."/>
            <person name="Ehtesham M.E.M."/>
            <person name="Najaraj S.H.N."/>
            <person name="Harsha G.H.G."/>
            <person name="Madugundu A.M."/>
            <person name="Renuse S.R."/>
            <person name="Holt D.H."/>
            <person name="Pandey A.P."/>
            <person name="Papenfuss A.P."/>
            <person name="Gasser R.B.G."/>
            <person name="Fischer K.F."/>
        </authorList>
    </citation>
    <scope>NUCLEOTIDE SEQUENCE</scope>
    <source>
        <strain evidence="2">SSS_KF_BRIS2020</strain>
    </source>
</reference>
<gene>
    <name evidence="2" type="ORF">SSS_4153</name>
</gene>
<evidence type="ECO:0000313" key="3">
    <source>
        <dbReference type="EnsemblMetazoa" id="KAF7494404.1"/>
    </source>
</evidence>
<keyword evidence="4" id="KW-1185">Reference proteome</keyword>
<dbReference type="EnsemblMetazoa" id="SSS_4153s_mrna">
    <property type="protein sequence ID" value="KAF7494404.1"/>
    <property type="gene ID" value="SSS_4153"/>
</dbReference>
<evidence type="ECO:0000313" key="2">
    <source>
        <dbReference type="EMBL" id="KAF7494404.1"/>
    </source>
</evidence>
<protein>
    <recommendedName>
        <fullName evidence="1">EB domain-containing protein</fullName>
    </recommendedName>
</protein>
<dbReference type="EMBL" id="WVUK01000053">
    <property type="protein sequence ID" value="KAF7494404.1"/>
    <property type="molecule type" value="Genomic_DNA"/>
</dbReference>
<dbReference type="Proteomes" id="UP000070412">
    <property type="component" value="Unassembled WGS sequence"/>
</dbReference>
<dbReference type="OrthoDB" id="6505546at2759"/>
<reference evidence="4" key="1">
    <citation type="journal article" date="2020" name="PLoS Negl. Trop. Dis.">
        <title>High-quality nuclear genome for Sarcoptes scabiei-A critical resource for a neglected parasite.</title>
        <authorList>
            <person name="Korhonen P.K."/>
            <person name="Gasser R.B."/>
            <person name="Ma G."/>
            <person name="Wang T."/>
            <person name="Stroehlein A.J."/>
            <person name="Young N.D."/>
            <person name="Ang C.S."/>
            <person name="Fernando D.D."/>
            <person name="Lu H.C."/>
            <person name="Taylor S."/>
            <person name="Reynolds S.L."/>
            <person name="Mofiz E."/>
            <person name="Najaraj S.H."/>
            <person name="Gowda H."/>
            <person name="Madugundu A."/>
            <person name="Renuse S."/>
            <person name="Holt D."/>
            <person name="Pandey A."/>
            <person name="Papenfuss A.T."/>
            <person name="Fischer K."/>
        </authorList>
    </citation>
    <scope>NUCLEOTIDE SEQUENCE [LARGE SCALE GENOMIC DNA]</scope>
</reference>
<evidence type="ECO:0000259" key="1">
    <source>
        <dbReference type="Pfam" id="PF01683"/>
    </source>
</evidence>
<evidence type="ECO:0000313" key="4">
    <source>
        <dbReference type="Proteomes" id="UP000070412"/>
    </source>
</evidence>
<name>A0A834RD32_SARSC</name>
<dbReference type="AlphaFoldDB" id="A0A834RD32"/>
<feature type="domain" description="EB" evidence="1">
    <location>
        <begin position="338"/>
        <end position="384"/>
    </location>
</feature>
<organism evidence="2">
    <name type="scientific">Sarcoptes scabiei</name>
    <name type="common">Itch mite</name>
    <name type="synonym">Acarus scabiei</name>
    <dbReference type="NCBI Taxonomy" id="52283"/>
    <lineage>
        <taxon>Eukaryota</taxon>
        <taxon>Metazoa</taxon>
        <taxon>Ecdysozoa</taxon>
        <taxon>Arthropoda</taxon>
        <taxon>Chelicerata</taxon>
        <taxon>Arachnida</taxon>
        <taxon>Acari</taxon>
        <taxon>Acariformes</taxon>
        <taxon>Sarcoptiformes</taxon>
        <taxon>Astigmata</taxon>
        <taxon>Psoroptidia</taxon>
        <taxon>Sarcoptoidea</taxon>
        <taxon>Sarcoptidae</taxon>
        <taxon>Sarcoptinae</taxon>
        <taxon>Sarcoptes</taxon>
    </lineage>
</organism>
<dbReference type="InterPro" id="IPR006149">
    <property type="entry name" value="EB_dom"/>
</dbReference>
<sequence length="420" mass="49956">MKEIKFLLKLYCLTKTITLMHWWIMMLHIQETKSSNVWVKELSHDFSLKRLDPQKIHQVKSLFDISLAYQFHHENQTKTFVQYYLAKPWRLRFYEFFKDTMEFDFDRRSIDSVEIDHQQFRIKFKRIRRHHQGVYSLYRFYFEKPKNFDRNYHRHENGYDQHRNFGFDLGRLNHRNSFQFTYNQNDLPLLYDNDHGDAIRSIPEQSRLINITRIDFNLVIYGLKKRNEFCRDETECESGSCPAFSCVCDHQQPIHIDGLRSNEIEGGDDGDNDEDGFFRSDIHKDHCLEASSLNESCWTDLQCQYIGGPMAECKDYRRICLCKKPSVPIRISPDSLYQCVNYAQLNEPCLYSKQCTFLGENRYCNSSYRCDCLPGFYLDSDSKCVQPPSSVSSSLSSLQTINKNIVIFLIILSILERRFN</sequence>
<proteinExistence type="predicted"/>
<accession>A0A834RD32</accession>
<dbReference type="Pfam" id="PF01683">
    <property type="entry name" value="EB"/>
    <property type="match status" value="1"/>
</dbReference>